<evidence type="ECO:0000256" key="10">
    <source>
        <dbReference type="SAM" id="MobiDB-lite"/>
    </source>
</evidence>
<feature type="repeat" description="PPR" evidence="9">
    <location>
        <begin position="617"/>
        <end position="651"/>
    </location>
</feature>
<keyword evidence="13" id="KW-1185">Reference proteome</keyword>
<feature type="region of interest" description="Disordered" evidence="10">
    <location>
        <begin position="54"/>
        <end position="85"/>
    </location>
</feature>
<dbReference type="Pfam" id="PF13041">
    <property type="entry name" value="PPR_2"/>
    <property type="match status" value="2"/>
</dbReference>
<evidence type="ECO:0000256" key="4">
    <source>
        <dbReference type="ARBA" id="ARBA00022640"/>
    </source>
</evidence>
<evidence type="ECO:0000313" key="13">
    <source>
        <dbReference type="Proteomes" id="UP000657918"/>
    </source>
</evidence>
<dbReference type="PROSITE" id="PS51375">
    <property type="entry name" value="PPR"/>
    <property type="match status" value="13"/>
</dbReference>
<feature type="repeat" description="PPR" evidence="9">
    <location>
        <begin position="757"/>
        <end position="791"/>
    </location>
</feature>
<keyword evidence="7" id="KW-0810">Translation regulation</keyword>
<feature type="repeat" description="PPR" evidence="9">
    <location>
        <begin position="477"/>
        <end position="511"/>
    </location>
</feature>
<feature type="repeat" description="PPR" evidence="9">
    <location>
        <begin position="582"/>
        <end position="616"/>
    </location>
</feature>
<feature type="repeat" description="PPR" evidence="9">
    <location>
        <begin position="652"/>
        <end position="686"/>
    </location>
</feature>
<proteinExistence type="inferred from homology"/>
<evidence type="ECO:0000313" key="12">
    <source>
        <dbReference type="EMBL" id="KAF9686621.1"/>
    </source>
</evidence>
<dbReference type="FunFam" id="1.25.40.10:FF:001770">
    <property type="entry name" value="Pentatricopeptide repeat-containing protein, chloroplastic isoform A"/>
    <property type="match status" value="1"/>
</dbReference>
<keyword evidence="4" id="KW-0934">Plastid</keyword>
<organism evidence="12 13">
    <name type="scientific">Salix dunnii</name>
    <dbReference type="NCBI Taxonomy" id="1413687"/>
    <lineage>
        <taxon>Eukaryota</taxon>
        <taxon>Viridiplantae</taxon>
        <taxon>Streptophyta</taxon>
        <taxon>Embryophyta</taxon>
        <taxon>Tracheophyta</taxon>
        <taxon>Spermatophyta</taxon>
        <taxon>Magnoliopsida</taxon>
        <taxon>eudicotyledons</taxon>
        <taxon>Gunneridae</taxon>
        <taxon>Pentapetalae</taxon>
        <taxon>rosids</taxon>
        <taxon>fabids</taxon>
        <taxon>Malpighiales</taxon>
        <taxon>Salicaceae</taxon>
        <taxon>Saliceae</taxon>
        <taxon>Salix</taxon>
    </lineage>
</organism>
<dbReference type="AlphaFoldDB" id="A0A835N5F2"/>
<dbReference type="EMBL" id="JADGMS010000002">
    <property type="protein sequence ID" value="KAF9686621.1"/>
    <property type="molecule type" value="Genomic_DNA"/>
</dbReference>
<dbReference type="FunFam" id="1.25.40.10:FF:001589">
    <property type="entry name" value="Pentatricopeptide repeat-containing protein, chloroplastic isoform A"/>
    <property type="match status" value="1"/>
</dbReference>
<accession>A0A835N5F2</accession>
<keyword evidence="8" id="KW-0809">Transit peptide</keyword>
<evidence type="ECO:0000256" key="3">
    <source>
        <dbReference type="ARBA" id="ARBA00022528"/>
    </source>
</evidence>
<protein>
    <recommendedName>
        <fullName evidence="11">Pentatricopeptide repeat-containing protein-mitochondrial domain-containing protein</fullName>
    </recommendedName>
</protein>
<dbReference type="Pfam" id="PF01535">
    <property type="entry name" value="PPR"/>
    <property type="match status" value="1"/>
</dbReference>
<dbReference type="InterPro" id="IPR002885">
    <property type="entry name" value="PPR_rpt"/>
</dbReference>
<evidence type="ECO:0000256" key="5">
    <source>
        <dbReference type="ARBA" id="ARBA00022664"/>
    </source>
</evidence>
<dbReference type="Proteomes" id="UP000657918">
    <property type="component" value="Unassembled WGS sequence"/>
</dbReference>
<feature type="repeat" description="PPR" evidence="9">
    <location>
        <begin position="512"/>
        <end position="546"/>
    </location>
</feature>
<dbReference type="GO" id="GO:0009570">
    <property type="term" value="C:chloroplast stroma"/>
    <property type="evidence" value="ECO:0007669"/>
    <property type="project" value="UniProtKB-ARBA"/>
</dbReference>
<dbReference type="OrthoDB" id="185373at2759"/>
<feature type="repeat" description="PPR" evidence="9">
    <location>
        <begin position="372"/>
        <end position="406"/>
    </location>
</feature>
<feature type="domain" description="Pentatricopeptide repeat-containing protein-mitochondrial" evidence="11">
    <location>
        <begin position="293"/>
        <end position="394"/>
    </location>
</feature>
<comment type="subcellular location">
    <subcellularLocation>
        <location evidence="1">Plastid</location>
        <location evidence="1">Chloroplast</location>
    </subcellularLocation>
</comment>
<dbReference type="Gene3D" id="1.25.40.10">
    <property type="entry name" value="Tetratricopeptide repeat domain"/>
    <property type="match status" value="4"/>
</dbReference>
<sequence>MRRAGRQEVFRDHQCQAEGQEICIQSLLKEPKAATAGKWLLRRRIMNHGTCCREWDHTNENPSSSSFTTKRHKSTSKPDKPTPLASRLATFTHSLSEKPKMLLLPQPSPNRFPSIPITSQIFHHHHLILRPHLSATRTTTALTATNLTDSSLPYSKRQHGTSQNDVEDNYYYYADDEEDDILPLQNRRYDFTPLINYLSNKISISSESDSDSASPTALDSTEFQLAESYRVVPGPLWHSLLKSLCISSSSIPLAYAVVFWLQKHNLCFSFELLYSILIHAHGQSEKLHEAFLLSQKQKLTPLTYNALISACARNNDLEKALNMISRMREDGYPSDCVDYSVIIRSLMRNNKADSAILRKLYREIERDKLEVDVQLWNDIIVGFAKAGDLDKALEFLGVVQGSGLSVKTATLVTVIWGLGNCGRTQEAEAIFEEMRDNGLQPRTRAYNALLRGYVKAGLLRDAEFVVLEMERSGVLPNEQTYSLLIDAYGNAERWESARIVLKEMEASNVQPNAYVFSRILATYRDKGEWQKTFQVLREMENSGVRPDRIFYNVMIDTFGKFSCLDHAMATFDRMLSEGIEPDTITWNSLIDCHCRAGKHDRAEELFEEMMEKGYMPCNTTFNIMINSFGDQGRWDDVKNLLTNMRSQGLLPNAVTYTTLIDIYGKSGRFDDAIECLDDMKAAGLKPSSTMYNALLNAYAQRGLSDKAVSAFWAMRDDGLKPSLLALNSLINAFGKDRRDVEAFVVLQYMKENDLKPDVVTYTTLMKALILVEKFDKVPSVYEEMILSGCTPDRKARAMLRSALKYMKQTL</sequence>
<evidence type="ECO:0000256" key="6">
    <source>
        <dbReference type="ARBA" id="ARBA00022737"/>
    </source>
</evidence>
<dbReference type="GO" id="GO:0003729">
    <property type="term" value="F:mRNA binding"/>
    <property type="evidence" value="ECO:0007669"/>
    <property type="project" value="UniProtKB-ARBA"/>
</dbReference>
<dbReference type="NCBIfam" id="TIGR00756">
    <property type="entry name" value="PPR"/>
    <property type="match status" value="11"/>
</dbReference>
<feature type="repeat" description="PPR" evidence="9">
    <location>
        <begin position="300"/>
        <end position="334"/>
    </location>
</feature>
<keyword evidence="6" id="KW-0677">Repeat</keyword>
<dbReference type="Pfam" id="PF13812">
    <property type="entry name" value="PPR_3"/>
    <property type="match status" value="3"/>
</dbReference>
<dbReference type="InterPro" id="IPR011990">
    <property type="entry name" value="TPR-like_helical_dom_sf"/>
</dbReference>
<feature type="repeat" description="PPR" evidence="9">
    <location>
        <begin position="407"/>
        <end position="441"/>
    </location>
</feature>
<dbReference type="FunFam" id="1.25.40.10:FF:000947">
    <property type="entry name" value="Pentatricopeptide repeat-containing protein, chloroplastic isoform A"/>
    <property type="match status" value="1"/>
</dbReference>
<feature type="repeat" description="PPR" evidence="9">
    <location>
        <begin position="442"/>
        <end position="476"/>
    </location>
</feature>
<comment type="similarity">
    <text evidence="2">Belongs to the PPR family. P subfamily.</text>
</comment>
<keyword evidence="3" id="KW-0150">Chloroplast</keyword>
<name>A0A835N5F2_9ROSI</name>
<evidence type="ECO:0000256" key="1">
    <source>
        <dbReference type="ARBA" id="ARBA00004229"/>
    </source>
</evidence>
<dbReference type="SUPFAM" id="SSF81901">
    <property type="entry name" value="HCP-like"/>
    <property type="match status" value="1"/>
</dbReference>
<reference evidence="12 13" key="1">
    <citation type="submission" date="2020-10" db="EMBL/GenBank/DDBJ databases">
        <title>Plant Genome Project.</title>
        <authorList>
            <person name="Zhang R.-G."/>
        </authorList>
    </citation>
    <scope>NUCLEOTIDE SEQUENCE [LARGE SCALE GENOMIC DNA]</scope>
    <source>
        <strain evidence="12">FAFU-HL-1</strain>
        <tissue evidence="12">Leaf</tissue>
    </source>
</reference>
<dbReference type="PANTHER" id="PTHR47447">
    <property type="entry name" value="OS03G0856100 PROTEIN"/>
    <property type="match status" value="1"/>
</dbReference>
<dbReference type="GO" id="GO:0006397">
    <property type="term" value="P:mRNA processing"/>
    <property type="evidence" value="ECO:0007669"/>
    <property type="project" value="UniProtKB-KW"/>
</dbReference>
<feature type="repeat" description="PPR" evidence="9">
    <location>
        <begin position="722"/>
        <end position="756"/>
    </location>
</feature>
<evidence type="ECO:0000256" key="7">
    <source>
        <dbReference type="ARBA" id="ARBA00022845"/>
    </source>
</evidence>
<keyword evidence="5" id="KW-0507">mRNA processing</keyword>
<feature type="repeat" description="PPR" evidence="9">
    <location>
        <begin position="547"/>
        <end position="581"/>
    </location>
</feature>
<dbReference type="GO" id="GO:0006417">
    <property type="term" value="P:regulation of translation"/>
    <property type="evidence" value="ECO:0007669"/>
    <property type="project" value="UniProtKB-KW"/>
</dbReference>
<evidence type="ECO:0000256" key="8">
    <source>
        <dbReference type="ARBA" id="ARBA00022946"/>
    </source>
</evidence>
<evidence type="ECO:0000256" key="2">
    <source>
        <dbReference type="ARBA" id="ARBA00007626"/>
    </source>
</evidence>
<evidence type="ECO:0000256" key="9">
    <source>
        <dbReference type="PROSITE-ProRule" id="PRU00708"/>
    </source>
</evidence>
<feature type="repeat" description="PPR" evidence="9">
    <location>
        <begin position="687"/>
        <end position="721"/>
    </location>
</feature>
<dbReference type="Pfam" id="PF23276">
    <property type="entry name" value="TPR_24"/>
    <property type="match status" value="1"/>
</dbReference>
<evidence type="ECO:0000259" key="11">
    <source>
        <dbReference type="Pfam" id="PF23276"/>
    </source>
</evidence>
<comment type="caution">
    <text evidence="12">The sequence shown here is derived from an EMBL/GenBank/DDBJ whole genome shotgun (WGS) entry which is preliminary data.</text>
</comment>
<gene>
    <name evidence="12" type="ORF">SADUNF_Sadunf02G0008200</name>
</gene>
<dbReference type="PANTHER" id="PTHR47447:SF24">
    <property type="entry name" value="PENTATRICOPEPTIDE REPEAT-CONTAINING PROTEIN"/>
    <property type="match status" value="1"/>
</dbReference>
<dbReference type="InterPro" id="IPR057027">
    <property type="entry name" value="TPR_mt"/>
</dbReference>